<evidence type="ECO:0000259" key="4">
    <source>
        <dbReference type="PROSITE" id="PS50600"/>
    </source>
</evidence>
<dbReference type="GO" id="GO:0006508">
    <property type="term" value="P:proteolysis"/>
    <property type="evidence" value="ECO:0007669"/>
    <property type="project" value="UniProtKB-KW"/>
</dbReference>
<dbReference type="Gene3D" id="3.40.395.10">
    <property type="entry name" value="Adenoviral Proteinase, Chain A"/>
    <property type="match status" value="1"/>
</dbReference>
<dbReference type="GO" id="GO:0008234">
    <property type="term" value="F:cysteine-type peptidase activity"/>
    <property type="evidence" value="ECO:0007669"/>
    <property type="project" value="InterPro"/>
</dbReference>
<feature type="non-terminal residue" evidence="5">
    <location>
        <position position="1"/>
    </location>
</feature>
<evidence type="ECO:0000256" key="2">
    <source>
        <dbReference type="ARBA" id="ARBA00022670"/>
    </source>
</evidence>
<evidence type="ECO:0000256" key="1">
    <source>
        <dbReference type="ARBA" id="ARBA00005234"/>
    </source>
</evidence>
<name>A0AAD5GV32_AMBAR</name>
<dbReference type="SUPFAM" id="SSF54001">
    <property type="entry name" value="Cysteine proteinases"/>
    <property type="match status" value="1"/>
</dbReference>
<gene>
    <name evidence="5" type="ORF">M8C21_002758</name>
</gene>
<evidence type="ECO:0000313" key="5">
    <source>
        <dbReference type="EMBL" id="KAI7756762.1"/>
    </source>
</evidence>
<sequence>MQFDCFKVKWVMLLDLQIKNGQKRDHGICFANPAIISPADRKPKSQHNIENHWVLAVLDMKAATCYYLDSLCPGSVFEPLRQIIDTATTVYSAQTSTGKRFKLRWVNTKCPCQPGFTECGYYVM</sequence>
<proteinExistence type="inferred from homology"/>
<organism evidence="5 6">
    <name type="scientific">Ambrosia artemisiifolia</name>
    <name type="common">Common ragweed</name>
    <dbReference type="NCBI Taxonomy" id="4212"/>
    <lineage>
        <taxon>Eukaryota</taxon>
        <taxon>Viridiplantae</taxon>
        <taxon>Streptophyta</taxon>
        <taxon>Embryophyta</taxon>
        <taxon>Tracheophyta</taxon>
        <taxon>Spermatophyta</taxon>
        <taxon>Magnoliopsida</taxon>
        <taxon>eudicotyledons</taxon>
        <taxon>Gunneridae</taxon>
        <taxon>Pentapetalae</taxon>
        <taxon>asterids</taxon>
        <taxon>campanulids</taxon>
        <taxon>Asterales</taxon>
        <taxon>Asteraceae</taxon>
        <taxon>Asteroideae</taxon>
        <taxon>Heliantheae alliance</taxon>
        <taxon>Heliantheae</taxon>
        <taxon>Ambrosia</taxon>
    </lineage>
</organism>
<dbReference type="Proteomes" id="UP001206925">
    <property type="component" value="Unassembled WGS sequence"/>
</dbReference>
<dbReference type="AlphaFoldDB" id="A0AAD5GV32"/>
<accession>A0AAD5GV32</accession>
<keyword evidence="2" id="KW-0645">Protease</keyword>
<keyword evidence="6" id="KW-1185">Reference proteome</keyword>
<reference evidence="5" key="1">
    <citation type="submission" date="2022-06" db="EMBL/GenBank/DDBJ databases">
        <title>Uncovering the hologenomic basis of an extraordinary plant invasion.</title>
        <authorList>
            <person name="Bieker V.C."/>
            <person name="Martin M.D."/>
            <person name="Gilbert T."/>
            <person name="Hodgins K."/>
            <person name="Battlay P."/>
            <person name="Petersen B."/>
            <person name="Wilson J."/>
        </authorList>
    </citation>
    <scope>NUCLEOTIDE SEQUENCE</scope>
    <source>
        <strain evidence="5">AA19_3_7</strain>
        <tissue evidence="5">Leaf</tissue>
    </source>
</reference>
<evidence type="ECO:0000256" key="3">
    <source>
        <dbReference type="ARBA" id="ARBA00022801"/>
    </source>
</evidence>
<dbReference type="InterPro" id="IPR003653">
    <property type="entry name" value="Peptidase_C48_C"/>
</dbReference>
<comment type="caution">
    <text evidence="5">The sequence shown here is derived from an EMBL/GenBank/DDBJ whole genome shotgun (WGS) entry which is preliminary data.</text>
</comment>
<dbReference type="Pfam" id="PF02902">
    <property type="entry name" value="Peptidase_C48"/>
    <property type="match status" value="1"/>
</dbReference>
<dbReference type="EMBL" id="JAMZMK010000267">
    <property type="protein sequence ID" value="KAI7756762.1"/>
    <property type="molecule type" value="Genomic_DNA"/>
</dbReference>
<protein>
    <recommendedName>
        <fullName evidence="4">Ubiquitin-like protease family profile domain-containing protein</fullName>
    </recommendedName>
</protein>
<feature type="domain" description="Ubiquitin-like protease family profile" evidence="4">
    <location>
        <begin position="1"/>
        <end position="124"/>
    </location>
</feature>
<dbReference type="PROSITE" id="PS50600">
    <property type="entry name" value="ULP_PROTEASE"/>
    <property type="match status" value="1"/>
</dbReference>
<comment type="similarity">
    <text evidence="1">Belongs to the peptidase C48 family.</text>
</comment>
<keyword evidence="3" id="KW-0378">Hydrolase</keyword>
<evidence type="ECO:0000313" key="6">
    <source>
        <dbReference type="Proteomes" id="UP001206925"/>
    </source>
</evidence>
<dbReference type="InterPro" id="IPR038765">
    <property type="entry name" value="Papain-like_cys_pep_sf"/>
</dbReference>